<proteinExistence type="predicted"/>
<protein>
    <submittedName>
        <fullName evidence="1">24170_t:CDS:1</fullName>
    </submittedName>
</protein>
<comment type="caution">
    <text evidence="1">The sequence shown here is derived from an EMBL/GenBank/DDBJ whole genome shotgun (WGS) entry which is preliminary data.</text>
</comment>
<reference evidence="1" key="1">
    <citation type="submission" date="2021-06" db="EMBL/GenBank/DDBJ databases">
        <authorList>
            <person name="Kallberg Y."/>
            <person name="Tangrot J."/>
            <person name="Rosling A."/>
        </authorList>
    </citation>
    <scope>NUCLEOTIDE SEQUENCE</scope>
    <source>
        <strain evidence="1">MA453B</strain>
    </source>
</reference>
<feature type="non-terminal residue" evidence="1">
    <location>
        <position position="1"/>
    </location>
</feature>
<dbReference type="EMBL" id="CAJVPY010037144">
    <property type="protein sequence ID" value="CAG8802631.1"/>
    <property type="molecule type" value="Genomic_DNA"/>
</dbReference>
<dbReference type="OrthoDB" id="2437762at2759"/>
<keyword evidence="2" id="KW-1185">Reference proteome</keyword>
<organism evidence="1 2">
    <name type="scientific">Dentiscutata erythropus</name>
    <dbReference type="NCBI Taxonomy" id="1348616"/>
    <lineage>
        <taxon>Eukaryota</taxon>
        <taxon>Fungi</taxon>
        <taxon>Fungi incertae sedis</taxon>
        <taxon>Mucoromycota</taxon>
        <taxon>Glomeromycotina</taxon>
        <taxon>Glomeromycetes</taxon>
        <taxon>Diversisporales</taxon>
        <taxon>Gigasporaceae</taxon>
        <taxon>Dentiscutata</taxon>
    </lineage>
</organism>
<dbReference type="AlphaFoldDB" id="A0A9N9JYT1"/>
<name>A0A9N9JYT1_9GLOM</name>
<evidence type="ECO:0000313" key="2">
    <source>
        <dbReference type="Proteomes" id="UP000789405"/>
    </source>
</evidence>
<accession>A0A9N9JYT1</accession>
<evidence type="ECO:0000313" key="1">
    <source>
        <dbReference type="EMBL" id="CAG8802631.1"/>
    </source>
</evidence>
<sequence>NADPLKRPTIEELCEFANYELINIYKNGNSNNTISISPIFNQKNKK</sequence>
<dbReference type="Proteomes" id="UP000789405">
    <property type="component" value="Unassembled WGS sequence"/>
</dbReference>
<gene>
    <name evidence="1" type="ORF">DERYTH_LOCUS23719</name>
</gene>